<evidence type="ECO:0000256" key="2">
    <source>
        <dbReference type="ARBA" id="ARBA00005375"/>
    </source>
</evidence>
<evidence type="ECO:0000256" key="5">
    <source>
        <dbReference type="ARBA" id="ARBA00022801"/>
    </source>
</evidence>
<dbReference type="InterPro" id="IPR000560">
    <property type="entry name" value="His_Pase_clade-2"/>
</dbReference>
<dbReference type="GO" id="GO:0003993">
    <property type="term" value="F:acid phosphatase activity"/>
    <property type="evidence" value="ECO:0007669"/>
    <property type="project" value="UniProtKB-EC"/>
</dbReference>
<evidence type="ECO:0000256" key="6">
    <source>
        <dbReference type="ARBA" id="ARBA00023157"/>
    </source>
</evidence>
<reference evidence="9" key="1">
    <citation type="journal article" date="2008" name="Nat. Genet.">
        <title>The Pristionchus pacificus genome provides a unique perspective on nematode lifestyle and parasitism.</title>
        <authorList>
            <person name="Dieterich C."/>
            <person name="Clifton S.W."/>
            <person name="Schuster L.N."/>
            <person name="Chinwalla A."/>
            <person name="Delehaunty K."/>
            <person name="Dinkelacker I."/>
            <person name="Fulton L."/>
            <person name="Fulton R."/>
            <person name="Godfrey J."/>
            <person name="Minx P."/>
            <person name="Mitreva M."/>
            <person name="Roeseler W."/>
            <person name="Tian H."/>
            <person name="Witte H."/>
            <person name="Yang S.P."/>
            <person name="Wilson R.K."/>
            <person name="Sommer R.J."/>
        </authorList>
    </citation>
    <scope>NUCLEOTIDE SEQUENCE [LARGE SCALE GENOMIC DNA]</scope>
    <source>
        <strain evidence="9">PS312</strain>
    </source>
</reference>
<dbReference type="InterPro" id="IPR029033">
    <property type="entry name" value="His_PPase_superfam"/>
</dbReference>
<evidence type="ECO:0000313" key="8">
    <source>
        <dbReference type="EnsemblMetazoa" id="PPA01996.1"/>
    </source>
</evidence>
<comment type="catalytic activity">
    <reaction evidence="1">
        <text>a phosphate monoester + H2O = an alcohol + phosphate</text>
        <dbReference type="Rhea" id="RHEA:15017"/>
        <dbReference type="ChEBI" id="CHEBI:15377"/>
        <dbReference type="ChEBI" id="CHEBI:30879"/>
        <dbReference type="ChEBI" id="CHEBI:43474"/>
        <dbReference type="ChEBI" id="CHEBI:67140"/>
        <dbReference type="EC" id="3.1.3.2"/>
    </reaction>
</comment>
<dbReference type="InterPro" id="IPR033379">
    <property type="entry name" value="Acid_Pase_AS"/>
</dbReference>
<organism evidence="8 9">
    <name type="scientific">Pristionchus pacificus</name>
    <name type="common">Parasitic nematode worm</name>
    <dbReference type="NCBI Taxonomy" id="54126"/>
    <lineage>
        <taxon>Eukaryota</taxon>
        <taxon>Metazoa</taxon>
        <taxon>Ecdysozoa</taxon>
        <taxon>Nematoda</taxon>
        <taxon>Chromadorea</taxon>
        <taxon>Rhabditida</taxon>
        <taxon>Rhabditina</taxon>
        <taxon>Diplogasteromorpha</taxon>
        <taxon>Diplogasteroidea</taxon>
        <taxon>Neodiplogasteridae</taxon>
        <taxon>Pristionchus</taxon>
    </lineage>
</organism>
<dbReference type="PROSITE" id="PS00616">
    <property type="entry name" value="HIS_ACID_PHOSPHAT_1"/>
    <property type="match status" value="1"/>
</dbReference>
<sequence>MFRLLAVCLLAGCALAIRFPSDREKREAWAERTMVKNLEDATPAGLDLAYVNVIWRHGDRSPTSAMVGEKATEEFWTFGGGGYGELSPVGMKQHYKLGKKFYDRCGRMAGVLHSDSDPHGVWSDRSCKWFRVQSKIKYKRPLIKDQRSFFQLGDPASKCPRQDDLWKLVQKTDDYKKANGEYTQQTLQYLRDAIGVDDKAITFENVYKIWDNMLIENIWYPDNVSEWYPYYTKEINEKVTTINDWGIDLVNGIMGEFDLHFLLDCELEYS</sequence>
<dbReference type="GO" id="GO:0016791">
    <property type="term" value="F:phosphatase activity"/>
    <property type="evidence" value="ECO:0000318"/>
    <property type="project" value="GO_Central"/>
</dbReference>
<evidence type="ECO:0000313" key="9">
    <source>
        <dbReference type="Proteomes" id="UP000005239"/>
    </source>
</evidence>
<keyword evidence="9" id="KW-1185">Reference proteome</keyword>
<dbReference type="EnsemblMetazoa" id="PPA01996.1">
    <property type="protein sequence ID" value="PPA01996.1"/>
    <property type="gene ID" value="WBGene00091550"/>
</dbReference>
<dbReference type="SUPFAM" id="SSF53254">
    <property type="entry name" value="Phosphoglycerate mutase-like"/>
    <property type="match status" value="1"/>
</dbReference>
<dbReference type="PANTHER" id="PTHR11567:SF211">
    <property type="entry name" value="PROSTATIC ACID PHOSPHATASE"/>
    <property type="match status" value="1"/>
</dbReference>
<name>A0A2A6CXX4_PRIPA</name>
<dbReference type="InterPro" id="IPR050645">
    <property type="entry name" value="Histidine_acid_phosphatase"/>
</dbReference>
<evidence type="ECO:0000256" key="3">
    <source>
        <dbReference type="ARBA" id="ARBA00012646"/>
    </source>
</evidence>
<dbReference type="Pfam" id="PF00328">
    <property type="entry name" value="His_Phos_2"/>
    <property type="match status" value="1"/>
</dbReference>
<protein>
    <recommendedName>
        <fullName evidence="3">acid phosphatase</fullName>
        <ecNumber evidence="3">3.1.3.2</ecNumber>
    </recommendedName>
</protein>
<reference evidence="8" key="2">
    <citation type="submission" date="2022-06" db="UniProtKB">
        <authorList>
            <consortium name="EnsemblMetazoa"/>
        </authorList>
    </citation>
    <scope>IDENTIFICATION</scope>
    <source>
        <strain evidence="8">PS312</strain>
    </source>
</reference>
<gene>
    <name evidence="8" type="primary">WBGene00091550</name>
</gene>
<keyword evidence="4" id="KW-0732">Signal</keyword>
<dbReference type="PANTHER" id="PTHR11567">
    <property type="entry name" value="ACID PHOSPHATASE-RELATED"/>
    <property type="match status" value="1"/>
</dbReference>
<dbReference type="AlphaFoldDB" id="A0A2A6CXX4"/>
<evidence type="ECO:0000256" key="4">
    <source>
        <dbReference type="ARBA" id="ARBA00022729"/>
    </source>
</evidence>
<evidence type="ECO:0000256" key="1">
    <source>
        <dbReference type="ARBA" id="ARBA00000032"/>
    </source>
</evidence>
<proteinExistence type="inferred from homology"/>
<evidence type="ECO:0000256" key="7">
    <source>
        <dbReference type="ARBA" id="ARBA00023180"/>
    </source>
</evidence>
<keyword evidence="5" id="KW-0378">Hydrolase</keyword>
<comment type="similarity">
    <text evidence="2">Belongs to the histidine acid phosphatase family.</text>
</comment>
<keyword evidence="7" id="KW-0325">Glycoprotein</keyword>
<dbReference type="EC" id="3.1.3.2" evidence="3"/>
<keyword evidence="6" id="KW-1015">Disulfide bond</keyword>
<accession>A0A8R1Y8V7</accession>
<dbReference type="Proteomes" id="UP000005239">
    <property type="component" value="Unassembled WGS sequence"/>
</dbReference>
<accession>A0A2A6CXX4</accession>
<dbReference type="Gene3D" id="3.40.50.1240">
    <property type="entry name" value="Phosphoglycerate mutase-like"/>
    <property type="match status" value="1"/>
</dbReference>